<evidence type="ECO:0000313" key="1">
    <source>
        <dbReference type="EMBL" id="DAD65223.1"/>
    </source>
</evidence>
<dbReference type="EMBL" id="BK014638">
    <property type="protein sequence ID" value="DAD65223.1"/>
    <property type="molecule type" value="Genomic_DNA"/>
</dbReference>
<proteinExistence type="predicted"/>
<organism evidence="1">
    <name type="scientific">Siphoviridae sp. ctD4R19</name>
    <dbReference type="NCBI Taxonomy" id="2823568"/>
    <lineage>
        <taxon>Viruses</taxon>
        <taxon>Duplodnaviria</taxon>
        <taxon>Heunggongvirae</taxon>
        <taxon>Uroviricota</taxon>
        <taxon>Caudoviricetes</taxon>
    </lineage>
</organism>
<accession>A0A8S5L648</accession>
<reference evidence="1" key="1">
    <citation type="journal article" date="2021" name="Proc. Natl. Acad. Sci. U.S.A.">
        <title>A Catalog of Tens of Thousands of Viruses from Human Metagenomes Reveals Hidden Associations with Chronic Diseases.</title>
        <authorList>
            <person name="Tisza M.J."/>
            <person name="Buck C.B."/>
        </authorList>
    </citation>
    <scope>NUCLEOTIDE SEQUENCE</scope>
    <source>
        <strain evidence="1">CtD4R19</strain>
    </source>
</reference>
<protein>
    <submittedName>
        <fullName evidence="1">Uncharacterized protein</fullName>
    </submittedName>
</protein>
<sequence>MKINIGNKEVEAHRLIMQKSNALEILSGVKKVEIRNFNPTYSKMFIDSKKEAKYLEKIKQPDFEYIDENGVAECDKIYKDVKYIYFTNYNNSWHLIVEIKDINMLWFNDEDMSFLSDGLGCDDLNEVYQDYKENLKGAEPEEVPAFFAISIKNIIAQEGL</sequence>
<name>A0A8S5L648_9CAUD</name>